<dbReference type="SUPFAM" id="SSF53822">
    <property type="entry name" value="Periplasmic binding protein-like I"/>
    <property type="match status" value="2"/>
</dbReference>
<proteinExistence type="inferred from homology"/>
<evidence type="ECO:0000256" key="1">
    <source>
        <dbReference type="ARBA" id="ARBA00008991"/>
    </source>
</evidence>
<evidence type="ECO:0000256" key="15">
    <source>
        <dbReference type="ARBA" id="ARBA00023257"/>
    </source>
</evidence>
<dbReference type="CDD" id="cd15047">
    <property type="entry name" value="7tmC_GABA-B-like"/>
    <property type="match status" value="1"/>
</dbReference>
<dbReference type="InterPro" id="IPR028082">
    <property type="entry name" value="Peripla_BP_I"/>
</dbReference>
<feature type="transmembrane region" description="Helical" evidence="19">
    <location>
        <begin position="368"/>
        <end position="387"/>
    </location>
</feature>
<dbReference type="GO" id="GO:0045211">
    <property type="term" value="C:postsynaptic membrane"/>
    <property type="evidence" value="ECO:0007669"/>
    <property type="project" value="UniProtKB-SubCell"/>
</dbReference>
<evidence type="ECO:0000256" key="13">
    <source>
        <dbReference type="ARBA" id="ARBA00023180"/>
    </source>
</evidence>
<organism evidence="22 23">
    <name type="scientific">Pocillopora damicornis</name>
    <name type="common">Cauliflower coral</name>
    <name type="synonym">Millepora damicornis</name>
    <dbReference type="NCBI Taxonomy" id="46731"/>
    <lineage>
        <taxon>Eukaryota</taxon>
        <taxon>Metazoa</taxon>
        <taxon>Cnidaria</taxon>
        <taxon>Anthozoa</taxon>
        <taxon>Hexacorallia</taxon>
        <taxon>Scleractinia</taxon>
        <taxon>Astrocoeniina</taxon>
        <taxon>Pocilloporidae</taxon>
        <taxon>Pocillopora</taxon>
    </lineage>
</organism>
<evidence type="ECO:0000256" key="20">
    <source>
        <dbReference type="SAM" id="SignalP"/>
    </source>
</evidence>
<evidence type="ECO:0000256" key="4">
    <source>
        <dbReference type="ARBA" id="ARBA00022692"/>
    </source>
</evidence>
<keyword evidence="10 19" id="KW-0472">Membrane</keyword>
<reference evidence="22 23" key="1">
    <citation type="journal article" date="2018" name="Sci. Rep.">
        <title>Comparative analysis of the Pocillopora damicornis genome highlights role of immune system in coral evolution.</title>
        <authorList>
            <person name="Cunning R."/>
            <person name="Bay R.A."/>
            <person name="Gillette P."/>
            <person name="Baker A.C."/>
            <person name="Traylor-Knowles N."/>
        </authorList>
    </citation>
    <scope>NUCLEOTIDE SEQUENCE [LARGE SCALE GENOMIC DNA]</scope>
    <source>
        <strain evidence="22">RSMAS</strain>
        <tissue evidence="22">Whole animal</tissue>
    </source>
</reference>
<feature type="transmembrane region" description="Helical" evidence="19">
    <location>
        <begin position="463"/>
        <end position="486"/>
    </location>
</feature>
<evidence type="ECO:0000256" key="18">
    <source>
        <dbReference type="ARBA" id="ARBA00083903"/>
    </source>
</evidence>
<feature type="transmembrane region" description="Helical" evidence="19">
    <location>
        <begin position="1211"/>
        <end position="1233"/>
    </location>
</feature>
<comment type="similarity">
    <text evidence="1">Belongs to the G-protein coupled receptor 3 family. GABA-B receptor subfamily.</text>
</comment>
<feature type="transmembrane region" description="Helical" evidence="19">
    <location>
        <begin position="506"/>
        <end position="523"/>
    </location>
</feature>
<evidence type="ECO:0000256" key="3">
    <source>
        <dbReference type="ARBA" id="ARBA00022553"/>
    </source>
</evidence>
<evidence type="ECO:0000256" key="6">
    <source>
        <dbReference type="ARBA" id="ARBA00022989"/>
    </source>
</evidence>
<keyword evidence="23" id="KW-1185">Reference proteome</keyword>
<feature type="signal peptide" evidence="20">
    <location>
        <begin position="1"/>
        <end position="21"/>
    </location>
</feature>
<dbReference type="Pfam" id="PF00003">
    <property type="entry name" value="7tm_3"/>
    <property type="match status" value="2"/>
</dbReference>
<keyword evidence="12" id="KW-0675">Receptor</keyword>
<evidence type="ECO:0000256" key="5">
    <source>
        <dbReference type="ARBA" id="ARBA00022729"/>
    </source>
</evidence>
<dbReference type="FunFam" id="3.40.50.2300:FF:000063">
    <property type="entry name" value="Gamma-aminobutyric acid type B receptor subunit"/>
    <property type="match status" value="1"/>
</dbReference>
<feature type="transmembrane region" description="Helical" evidence="19">
    <location>
        <begin position="408"/>
        <end position="429"/>
    </location>
</feature>
<evidence type="ECO:0000313" key="23">
    <source>
        <dbReference type="Proteomes" id="UP000275408"/>
    </source>
</evidence>
<feature type="transmembrane region" description="Helical" evidence="19">
    <location>
        <begin position="1072"/>
        <end position="1091"/>
    </location>
</feature>
<keyword evidence="6 19" id="KW-1133">Transmembrane helix</keyword>
<comment type="caution">
    <text evidence="22">The sequence shown here is derived from an EMBL/GenBank/DDBJ whole genome shotgun (WGS) entry which is preliminary data.</text>
</comment>
<dbReference type="InterPro" id="IPR001828">
    <property type="entry name" value="ANF_lig-bd_rcpt"/>
</dbReference>
<dbReference type="PANTHER" id="PTHR10519">
    <property type="entry name" value="GABA-B RECEPTOR"/>
    <property type="match status" value="1"/>
</dbReference>
<feature type="transmembrane region" description="Helical" evidence="19">
    <location>
        <begin position="342"/>
        <end position="362"/>
    </location>
</feature>
<evidence type="ECO:0000259" key="21">
    <source>
        <dbReference type="PROSITE" id="PS50259"/>
    </source>
</evidence>
<feature type="transmembrane region" description="Helical" evidence="19">
    <location>
        <begin position="1188"/>
        <end position="1205"/>
    </location>
</feature>
<dbReference type="PROSITE" id="PS50259">
    <property type="entry name" value="G_PROTEIN_RECEP_F3_4"/>
    <property type="match status" value="2"/>
</dbReference>
<dbReference type="EMBL" id="RCHS01002970">
    <property type="protein sequence ID" value="RMX44653.1"/>
    <property type="molecule type" value="Genomic_DNA"/>
</dbReference>
<evidence type="ECO:0000256" key="12">
    <source>
        <dbReference type="ARBA" id="ARBA00023170"/>
    </source>
</evidence>
<protein>
    <recommendedName>
        <fullName evidence="17">Gamma-aminobutyric acid type B receptor subunit 2</fullName>
    </recommendedName>
    <alternativeName>
        <fullName evidence="18">G-protein coupled receptor 51</fullName>
    </alternativeName>
</protein>
<keyword evidence="14" id="KW-0807">Transducer</keyword>
<keyword evidence="4 19" id="KW-0812">Transmembrane</keyword>
<dbReference type="CDD" id="cd06366">
    <property type="entry name" value="PBP1_GABAb_receptor"/>
    <property type="match status" value="2"/>
</dbReference>
<evidence type="ECO:0000256" key="14">
    <source>
        <dbReference type="ARBA" id="ARBA00023224"/>
    </source>
</evidence>
<dbReference type="Gene3D" id="3.40.50.2300">
    <property type="match status" value="4"/>
</dbReference>
<dbReference type="Proteomes" id="UP000275408">
    <property type="component" value="Unassembled WGS sequence"/>
</dbReference>
<dbReference type="Pfam" id="PF01094">
    <property type="entry name" value="ANF_receptor"/>
    <property type="match status" value="2"/>
</dbReference>
<evidence type="ECO:0000256" key="9">
    <source>
        <dbReference type="ARBA" id="ARBA00023054"/>
    </source>
</evidence>
<comment type="subcellular location">
    <subcellularLocation>
        <location evidence="16">Postsynaptic cell membrane</location>
        <topology evidence="16">Multi-pass membrane protein</topology>
    </subcellularLocation>
</comment>
<keyword evidence="9" id="KW-0175">Coiled coil</keyword>
<name>A0A3M6TTC6_POCDA</name>
<keyword evidence="2" id="KW-1003">Cell membrane</keyword>
<feature type="domain" description="G-protein coupled receptors family 3 profile" evidence="21">
    <location>
        <begin position="1110"/>
        <end position="1236"/>
    </location>
</feature>
<gene>
    <name evidence="22" type="ORF">pdam_00002737</name>
</gene>
<dbReference type="STRING" id="46731.A0A3M6TTC6"/>
<evidence type="ECO:0000256" key="8">
    <source>
        <dbReference type="ARBA" id="ARBA00023040"/>
    </source>
</evidence>
<keyword evidence="13" id="KW-0325">Glycoprotein</keyword>
<feature type="transmembrane region" description="Helical" evidence="19">
    <location>
        <begin position="1145"/>
        <end position="1168"/>
    </location>
</feature>
<sequence>MTRKRLCFFLLLPLIFSHCKAKETLYIGGLFGIDTSGGGWNSAGTIPAIQMAIDEINNNTEILKDYHLQLLIKDSKCNVGEAVRGTLEYISSGKPKIMFLGPGCSKATMPVAEAIHYWNIVQIGFSNSSPLLSSKAVFPLYFRTNPSERFTNLGRIAILRRFNWKKVAIMQQNNDVFTGISNSLVDLLSAANITVLAYESFKDHPRFALENLKRKDARIIFAFFYPDEHYITFCETPQELYAEYLERLKNSGYSENTFASYGYDAAWTCALTLNASIDVLGKQNFKLNEFNYSHPNMSKVFVDIMKRISFAGMSGQVKFDSGKVPVDGLRIEEKLEGVDPGVLWFVIAVSILGVLMAIGFLIFNLELWIVMIGFSLGFGAMFSKTWRVHVIFLNTKTTKRVIIRDRQLFSMVAVLLLIDVIILVTWQIVDPLTSKVENLTLQVTLEDDTGIQPYITMCTCENITIWLACIYVFKGLLLLFGAYLAWETRKVHILALNDSKLIGLSLYNVIIPCILVIPILGVVADQPTIHFSLSSFLTIFCTSFTLSLVFVPKIMFLRTADGNSVSTATKSATATGSTIEGGQMSSKRLFFFLLLPLIFSHCKAKKTLYIGGLFGIDTSGGGWNSAGIIPAVQMAIDEINNSTEILKDYHLQLLIKDSQCNVGEAVRRTLEYISSGRPKIMFLSPGCSKAAMPVAEAIHYWNIVQIGFSNSSPLLSSKAVFPLYFRTNPSEKFSNLGRIAILRRFNWKKVAILQQNNDVFTGISNSLIDMLGATNITVLAYESFKDHPKIAIENLKRKDARIIFAFFYQDQHYITFCEAFKKGMYGPKYVWILFSGRLQDNWWKVQSPLVDCTPEEVRKGLSNNIGTAELKLSPVSGPTKFGKTPQELYTEYLERLNNSGYSENTFASYGYDAAWTCALTLNASINVLEKQNFKLNEFNYSLPNVSKVFVDIMKRISFAGMTGQVKFDSNHDRNTQRRVAFYDMEKDTLEEDSNSVYLWDGGKVPVDGLRIEEKLEGVDPGVLWFVIAVSILGVLMAIAFLIFNVYNQNISWLHTYLRGGCTVRLRQRARKLFLELWIAMIGFSLGFGAMFSKTWRVHVIFLNAKTTKRIVDPLTNKVENLTLQVSQEDDTGIQPYVTKCTCENIMIWLPCIYLYKGLLLLFGAYLAWETRKVHIPALNDSKLIGSSVYNVIIPCILVFPILGVVADRPTIHFSLSSFLTIFCTSFTLSLVFVPKVDPASASKTKEENARETEE</sequence>
<dbReference type="PANTHER" id="PTHR10519:SF20">
    <property type="entry name" value="G-PROTEIN COUPLED RECEPTOR 156-RELATED"/>
    <property type="match status" value="1"/>
</dbReference>
<feature type="domain" description="G-protein coupled receptors family 3 profile" evidence="21">
    <location>
        <begin position="365"/>
        <end position="573"/>
    </location>
</feature>
<feature type="transmembrane region" description="Helical" evidence="19">
    <location>
        <begin position="589"/>
        <end position="609"/>
    </location>
</feature>
<feature type="transmembrane region" description="Helical" evidence="19">
    <location>
        <begin position="1022"/>
        <end position="1046"/>
    </location>
</feature>
<dbReference type="InterPro" id="IPR017978">
    <property type="entry name" value="GPCR_3_C"/>
</dbReference>
<dbReference type="PRINTS" id="PR01176">
    <property type="entry name" value="GABABRECEPTR"/>
</dbReference>
<evidence type="ECO:0000313" key="22">
    <source>
        <dbReference type="EMBL" id="RMX44653.1"/>
    </source>
</evidence>
<dbReference type="AlphaFoldDB" id="A0A3M6TTC6"/>
<keyword evidence="15" id="KW-0628">Postsynaptic cell membrane</keyword>
<evidence type="ECO:0000256" key="11">
    <source>
        <dbReference type="ARBA" id="ARBA00023157"/>
    </source>
</evidence>
<feature type="transmembrane region" description="Helical" evidence="19">
    <location>
        <begin position="529"/>
        <end position="551"/>
    </location>
</feature>
<dbReference type="InterPro" id="IPR002455">
    <property type="entry name" value="GPCR3_GABA-B"/>
</dbReference>
<dbReference type="GO" id="GO:0004965">
    <property type="term" value="F:G protein-coupled GABA receptor activity"/>
    <property type="evidence" value="ECO:0007669"/>
    <property type="project" value="InterPro"/>
</dbReference>
<dbReference type="OrthoDB" id="17569at2759"/>
<evidence type="ECO:0000256" key="2">
    <source>
        <dbReference type="ARBA" id="ARBA00022475"/>
    </source>
</evidence>
<keyword evidence="7" id="KW-0770">Synapse</keyword>
<evidence type="ECO:0000256" key="19">
    <source>
        <dbReference type="SAM" id="Phobius"/>
    </source>
</evidence>
<dbReference type="FunFam" id="3.40.50.2300:FF:000072">
    <property type="entry name" value="Gamma-aminobutyric acid type B receptor subunit 2"/>
    <property type="match status" value="1"/>
</dbReference>
<accession>A0A3M6TTC6</accession>
<evidence type="ECO:0000256" key="10">
    <source>
        <dbReference type="ARBA" id="ARBA00023136"/>
    </source>
</evidence>
<feature type="chain" id="PRO_5017954648" description="Gamma-aminobutyric acid type B receptor subunit 2" evidence="20">
    <location>
        <begin position="22"/>
        <end position="1254"/>
    </location>
</feature>
<keyword evidence="5 20" id="KW-0732">Signal</keyword>
<evidence type="ECO:0000256" key="7">
    <source>
        <dbReference type="ARBA" id="ARBA00023018"/>
    </source>
</evidence>
<dbReference type="GO" id="GO:0007214">
    <property type="term" value="P:gamma-aminobutyric acid signaling pathway"/>
    <property type="evidence" value="ECO:0007669"/>
    <property type="project" value="TreeGrafter"/>
</dbReference>
<dbReference type="PRINTS" id="PR01177">
    <property type="entry name" value="GABAB1RECPTR"/>
</dbReference>
<evidence type="ECO:0000256" key="16">
    <source>
        <dbReference type="ARBA" id="ARBA00034104"/>
    </source>
</evidence>
<keyword evidence="3" id="KW-0597">Phosphoprotein</keyword>
<keyword evidence="11" id="KW-1015">Disulfide bond</keyword>
<evidence type="ECO:0000256" key="17">
    <source>
        <dbReference type="ARBA" id="ARBA00073785"/>
    </source>
</evidence>
<keyword evidence="8" id="KW-0297">G-protein coupled receptor</keyword>
<dbReference type="GO" id="GO:0038039">
    <property type="term" value="C:G protein-coupled receptor heterodimeric complex"/>
    <property type="evidence" value="ECO:0007669"/>
    <property type="project" value="TreeGrafter"/>
</dbReference>